<keyword evidence="3" id="KW-1185">Reference proteome</keyword>
<feature type="transmembrane region" description="Helical" evidence="1">
    <location>
        <begin position="45"/>
        <end position="68"/>
    </location>
</feature>
<dbReference type="Proteomes" id="UP000826656">
    <property type="component" value="Unassembled WGS sequence"/>
</dbReference>
<reference evidence="2 3" key="1">
    <citation type="journal article" date="2021" name="bioRxiv">
        <title>Chromosome-scale and haplotype-resolved genome assembly of a tetraploid potato cultivar.</title>
        <authorList>
            <person name="Sun H."/>
            <person name="Jiao W.-B."/>
            <person name="Krause K."/>
            <person name="Campoy J.A."/>
            <person name="Goel M."/>
            <person name="Folz-Donahue K."/>
            <person name="Kukat C."/>
            <person name="Huettel B."/>
            <person name="Schneeberger K."/>
        </authorList>
    </citation>
    <scope>NUCLEOTIDE SEQUENCE [LARGE SCALE GENOMIC DNA]</scope>
    <source>
        <strain evidence="2">SolTubOtavaFocal</strain>
        <tissue evidence="2">Leaves</tissue>
    </source>
</reference>
<name>A0ABQ7V150_SOLTU</name>
<keyword evidence="1" id="KW-0472">Membrane</keyword>
<gene>
    <name evidence="2" type="ORF">KY290_020580</name>
</gene>
<accession>A0ABQ7V150</accession>
<evidence type="ECO:0000313" key="2">
    <source>
        <dbReference type="EMBL" id="KAH0757087.1"/>
    </source>
</evidence>
<proteinExistence type="predicted"/>
<feature type="transmembrane region" description="Helical" evidence="1">
    <location>
        <begin position="20"/>
        <end position="38"/>
    </location>
</feature>
<protein>
    <recommendedName>
        <fullName evidence="4">CASP-like protein</fullName>
    </recommendedName>
</protein>
<dbReference type="EMBL" id="JAIVGD010000015">
    <property type="protein sequence ID" value="KAH0757087.1"/>
    <property type="molecule type" value="Genomic_DNA"/>
</dbReference>
<evidence type="ECO:0000256" key="1">
    <source>
        <dbReference type="SAM" id="Phobius"/>
    </source>
</evidence>
<evidence type="ECO:0000313" key="3">
    <source>
        <dbReference type="Proteomes" id="UP000826656"/>
    </source>
</evidence>
<sequence length="149" mass="15637">MVVAEAAWNTVEAVTSGGLAIVWSTVALLAAVALTSVYENVAAASAYCVTDVLIAGSATFVGSATFAARHSNFAVGNRVDTCCREFKESLCPKSKLKPGLSSLLADVPLTADFEEVVAASVAGCTAVLIVLGFKRCEWKMKSCDFYEEL</sequence>
<comment type="caution">
    <text evidence="2">The sequence shown here is derived from an EMBL/GenBank/DDBJ whole genome shotgun (WGS) entry which is preliminary data.</text>
</comment>
<keyword evidence="1" id="KW-1133">Transmembrane helix</keyword>
<keyword evidence="1" id="KW-0812">Transmembrane</keyword>
<feature type="transmembrane region" description="Helical" evidence="1">
    <location>
        <begin position="116"/>
        <end position="133"/>
    </location>
</feature>
<evidence type="ECO:0008006" key="4">
    <source>
        <dbReference type="Google" id="ProtNLM"/>
    </source>
</evidence>
<organism evidence="2 3">
    <name type="scientific">Solanum tuberosum</name>
    <name type="common">Potato</name>
    <dbReference type="NCBI Taxonomy" id="4113"/>
    <lineage>
        <taxon>Eukaryota</taxon>
        <taxon>Viridiplantae</taxon>
        <taxon>Streptophyta</taxon>
        <taxon>Embryophyta</taxon>
        <taxon>Tracheophyta</taxon>
        <taxon>Spermatophyta</taxon>
        <taxon>Magnoliopsida</taxon>
        <taxon>eudicotyledons</taxon>
        <taxon>Gunneridae</taxon>
        <taxon>Pentapetalae</taxon>
        <taxon>asterids</taxon>
        <taxon>lamiids</taxon>
        <taxon>Solanales</taxon>
        <taxon>Solanaceae</taxon>
        <taxon>Solanoideae</taxon>
        <taxon>Solaneae</taxon>
        <taxon>Solanum</taxon>
    </lineage>
</organism>